<dbReference type="EC" id="1.3.8.7" evidence="4"/>
<dbReference type="EMBL" id="JAVRHY010000002">
    <property type="protein sequence ID" value="MDT0617550.1"/>
    <property type="molecule type" value="Genomic_DNA"/>
</dbReference>
<sequence length="749" mass="80759">MFAKLLKTIKDARLLPQISDTERAALEAGSVWVDGEFFSGNPDFTSMLAEAYPKLSAEEQAFLDGPVEELWRMVDTWKTQETREVPPEVWQFMRDKGFFGLIVPREYGGFGMSTLGRAAVMMKTSGLGAVGSMVVIPNTLGAAELLMEYGTEAQKDEYLPKLAKGEYVPCFGLTEPTAGSDAASIKAEGVVFKDDDGEIKIRLNFAKRYITLAPVANLVSVAAGIADPDNLLGKGEYPGISVLLVHKGTPGLELGDHHLPISAFDNGPIIGKDVVVSAENVIGGPGNVGEGWRMLMEQLSGGRAVSLPAGGIASCKLAAAATGPYSMVRQQFNIPIGYMEGPEAKIAKIAAMAYAMESSRVYVCAGVDNGHQPPVTSAILKQHTTEMGQRLVIDGLDVMAGAGVMQGPNNILGGAYIGAPVGVTVEGANILTRTLIIFGQGAVRCHPYALKTLRSLEDEDVPAFKSAVLGWMGSFMMNGLRTMVRGLTRGWSFRSPVKGPTARYYRKLGWASARFAFLTDLALFLVGAKLKQKGKLSGRFADALSWQLFAFTTLRRFEAEGRQAEDLPVVQWALEYSLKQIQDAFEGIYANFDAPVVGWLLRYPGRLLLRANPLSTGPSDKLDRPVANAIQVPGAQYDRIVDGLYMPDEDQPGMGRLIKAWRLISEARPAQGKIMKAIKQGQITTRDPAAALAEALDKGVVTAAEAETIRNAEAARMAAIQVDVFSEDEYYRNRQSGGDAVTMARAANG</sequence>
<dbReference type="PANTHER" id="PTHR48083:SF33">
    <property type="entry name" value="ACYL-COENZYME A DEHYDROGENASE"/>
    <property type="match status" value="1"/>
</dbReference>
<dbReference type="EC" id="1.3.8.8" evidence="5"/>
<feature type="domain" description="Acyl-CoA oxidase/dehydrogenase middle" evidence="13">
    <location>
        <begin position="170"/>
        <end position="273"/>
    </location>
</feature>
<dbReference type="PROSITE" id="PS00072">
    <property type="entry name" value="ACYL_COA_DH_1"/>
    <property type="match status" value="1"/>
</dbReference>
<dbReference type="SUPFAM" id="SSF56645">
    <property type="entry name" value="Acyl-CoA dehydrogenase NM domain-like"/>
    <property type="match status" value="1"/>
</dbReference>
<evidence type="ECO:0000313" key="17">
    <source>
        <dbReference type="Proteomes" id="UP001259982"/>
    </source>
</evidence>
<reference evidence="16 17" key="1">
    <citation type="submission" date="2023-09" db="EMBL/GenBank/DDBJ databases">
        <authorList>
            <person name="Rey-Velasco X."/>
        </authorList>
    </citation>
    <scope>NUCLEOTIDE SEQUENCE [LARGE SCALE GENOMIC DNA]</scope>
    <source>
        <strain evidence="16 17">P385</strain>
    </source>
</reference>
<keyword evidence="8" id="KW-0274">FAD</keyword>
<evidence type="ECO:0000256" key="1">
    <source>
        <dbReference type="ARBA" id="ARBA00001974"/>
    </source>
</evidence>
<dbReference type="InterPro" id="IPR013786">
    <property type="entry name" value="AcylCoA_DH/ox_N"/>
</dbReference>
<evidence type="ECO:0000256" key="5">
    <source>
        <dbReference type="ARBA" id="ARBA00012040"/>
    </source>
</evidence>
<protein>
    <recommendedName>
        <fullName evidence="6">Acyl-coenzyme A dehydrogenase</fullName>
        <ecNumber evidence="4">1.3.8.7</ecNumber>
        <ecNumber evidence="5">1.3.8.8</ecNumber>
    </recommendedName>
</protein>
<feature type="domain" description="Acyl-CoA dehydrogenase C-terminal bacterial-type" evidence="15">
    <location>
        <begin position="443"/>
        <end position="725"/>
    </location>
</feature>
<keyword evidence="7" id="KW-0285">Flavoprotein</keyword>
<dbReference type="Pfam" id="PF00441">
    <property type="entry name" value="Acyl-CoA_dh_1"/>
    <property type="match status" value="1"/>
</dbReference>
<keyword evidence="17" id="KW-1185">Reference proteome</keyword>
<dbReference type="GO" id="GO:0016491">
    <property type="term" value="F:oxidoreductase activity"/>
    <property type="evidence" value="ECO:0007669"/>
    <property type="project" value="UniProtKB-KW"/>
</dbReference>
<comment type="similarity">
    <text evidence="3">Belongs to the acyl-CoA dehydrogenase family.</text>
</comment>
<organism evidence="16 17">
    <name type="scientific">Spectribacter acetivorans</name>
    <dbReference type="NCBI Taxonomy" id="3075603"/>
    <lineage>
        <taxon>Bacteria</taxon>
        <taxon>Pseudomonadati</taxon>
        <taxon>Pseudomonadota</taxon>
        <taxon>Gammaproteobacteria</taxon>
        <taxon>Salinisphaerales</taxon>
        <taxon>Salinisphaeraceae</taxon>
        <taxon>Spectribacter</taxon>
    </lineage>
</organism>
<evidence type="ECO:0000259" key="14">
    <source>
        <dbReference type="Pfam" id="PF02771"/>
    </source>
</evidence>
<comment type="cofactor">
    <cofactor evidence="1">
        <name>FAD</name>
        <dbReference type="ChEBI" id="CHEBI:57692"/>
    </cofactor>
</comment>
<evidence type="ECO:0000256" key="7">
    <source>
        <dbReference type="ARBA" id="ARBA00022630"/>
    </source>
</evidence>
<evidence type="ECO:0000256" key="8">
    <source>
        <dbReference type="ARBA" id="ARBA00022827"/>
    </source>
</evidence>
<dbReference type="InterPro" id="IPR009100">
    <property type="entry name" value="AcylCoA_DH/oxidase_NM_dom_sf"/>
</dbReference>
<dbReference type="InterPro" id="IPR006091">
    <property type="entry name" value="Acyl-CoA_Oxase/DH_mid-dom"/>
</dbReference>
<dbReference type="Proteomes" id="UP001259982">
    <property type="component" value="Unassembled WGS sequence"/>
</dbReference>
<dbReference type="Pfam" id="PF02771">
    <property type="entry name" value="Acyl-CoA_dh_N"/>
    <property type="match status" value="1"/>
</dbReference>
<comment type="caution">
    <text evidence="16">The sequence shown here is derived from an EMBL/GenBank/DDBJ whole genome shotgun (WGS) entry which is preliminary data.</text>
</comment>
<feature type="domain" description="Acyl-CoA dehydrogenase/oxidase N-terminal" evidence="14">
    <location>
        <begin position="69"/>
        <end position="166"/>
    </location>
</feature>
<dbReference type="Gene3D" id="1.20.140.10">
    <property type="entry name" value="Butyryl-CoA Dehydrogenase, subunit A, domain 3"/>
    <property type="match status" value="1"/>
</dbReference>
<gene>
    <name evidence="16" type="ORF">RM531_03615</name>
</gene>
<evidence type="ECO:0000259" key="15">
    <source>
        <dbReference type="Pfam" id="PF09317"/>
    </source>
</evidence>
<evidence type="ECO:0000256" key="11">
    <source>
        <dbReference type="ARBA" id="ARBA00049247"/>
    </source>
</evidence>
<dbReference type="Gene3D" id="1.10.540.10">
    <property type="entry name" value="Acyl-CoA dehydrogenase/oxidase, N-terminal domain"/>
    <property type="match status" value="1"/>
</dbReference>
<evidence type="ECO:0000259" key="13">
    <source>
        <dbReference type="Pfam" id="PF02770"/>
    </source>
</evidence>
<comment type="catalytic activity">
    <reaction evidence="10">
        <text>a medium-chain 2,3-saturated fatty acyl-CoA + oxidized [electron-transfer flavoprotein] + H(+) = a medium-chain (2E)-enoyl-CoA + reduced [electron-transfer flavoprotein]</text>
        <dbReference type="Rhea" id="RHEA:14477"/>
        <dbReference type="Rhea" id="RHEA-COMP:10685"/>
        <dbReference type="Rhea" id="RHEA-COMP:10686"/>
        <dbReference type="ChEBI" id="CHEBI:15378"/>
        <dbReference type="ChEBI" id="CHEBI:57692"/>
        <dbReference type="ChEBI" id="CHEBI:58307"/>
        <dbReference type="ChEBI" id="CHEBI:83723"/>
        <dbReference type="ChEBI" id="CHEBI:83726"/>
        <dbReference type="EC" id="1.3.8.7"/>
    </reaction>
</comment>
<dbReference type="InterPro" id="IPR015396">
    <property type="entry name" value="FadE_C"/>
</dbReference>
<comment type="catalytic activity">
    <reaction evidence="11">
        <text>a long-chain 2,3-saturated fatty acyl-CoA + oxidized [electron-transfer flavoprotein] + H(+) = a long-chain (2E)-enoyl-CoA + reduced [electron-transfer flavoprotein]</text>
        <dbReference type="Rhea" id="RHEA:17721"/>
        <dbReference type="Rhea" id="RHEA-COMP:10685"/>
        <dbReference type="Rhea" id="RHEA-COMP:10686"/>
        <dbReference type="ChEBI" id="CHEBI:15378"/>
        <dbReference type="ChEBI" id="CHEBI:57692"/>
        <dbReference type="ChEBI" id="CHEBI:58307"/>
        <dbReference type="ChEBI" id="CHEBI:83721"/>
        <dbReference type="ChEBI" id="CHEBI:83727"/>
        <dbReference type="EC" id="1.3.8.8"/>
    </reaction>
</comment>
<evidence type="ECO:0000256" key="4">
    <source>
        <dbReference type="ARBA" id="ARBA00012033"/>
    </source>
</evidence>
<evidence type="ECO:0000256" key="6">
    <source>
        <dbReference type="ARBA" id="ARBA00020144"/>
    </source>
</evidence>
<evidence type="ECO:0000256" key="3">
    <source>
        <dbReference type="ARBA" id="ARBA00009347"/>
    </source>
</evidence>
<dbReference type="InterPro" id="IPR036250">
    <property type="entry name" value="AcylCo_DH-like_C"/>
</dbReference>
<dbReference type="Pfam" id="PF02770">
    <property type="entry name" value="Acyl-CoA_dh_M"/>
    <property type="match status" value="1"/>
</dbReference>
<comment type="pathway">
    <text evidence="2">Lipid metabolism; fatty acid beta-oxidation.</text>
</comment>
<accession>A0ABU3B5Y1</accession>
<evidence type="ECO:0000256" key="9">
    <source>
        <dbReference type="ARBA" id="ARBA00023002"/>
    </source>
</evidence>
<name>A0ABU3B5Y1_9GAMM</name>
<keyword evidence="9 16" id="KW-0560">Oxidoreductase</keyword>
<dbReference type="RefSeq" id="WP_311657375.1">
    <property type="nucleotide sequence ID" value="NZ_JAVRHY010000002.1"/>
</dbReference>
<dbReference type="InterPro" id="IPR037069">
    <property type="entry name" value="AcylCoA_DH/ox_N_sf"/>
</dbReference>
<dbReference type="NCBIfam" id="NF009586">
    <property type="entry name" value="PRK13026.1"/>
    <property type="match status" value="1"/>
</dbReference>
<dbReference type="Gene3D" id="2.40.110.10">
    <property type="entry name" value="Butyryl-CoA Dehydrogenase, subunit A, domain 2"/>
    <property type="match status" value="1"/>
</dbReference>
<evidence type="ECO:0000259" key="12">
    <source>
        <dbReference type="Pfam" id="PF00441"/>
    </source>
</evidence>
<evidence type="ECO:0000256" key="10">
    <source>
        <dbReference type="ARBA" id="ARBA00047882"/>
    </source>
</evidence>
<dbReference type="PANTHER" id="PTHR48083">
    <property type="entry name" value="MEDIUM-CHAIN SPECIFIC ACYL-COA DEHYDROGENASE, MITOCHONDRIAL-RELATED"/>
    <property type="match status" value="1"/>
</dbReference>
<dbReference type="Pfam" id="PF09317">
    <property type="entry name" value="ACDH_C"/>
    <property type="match status" value="1"/>
</dbReference>
<feature type="domain" description="Acyl-CoA dehydrogenase/oxidase C-terminal" evidence="12">
    <location>
        <begin position="289"/>
        <end position="435"/>
    </location>
</feature>
<dbReference type="InterPro" id="IPR006089">
    <property type="entry name" value="Acyl-CoA_DH_CS"/>
</dbReference>
<dbReference type="InterPro" id="IPR046373">
    <property type="entry name" value="Acyl-CoA_Oxase/DH_mid-dom_sf"/>
</dbReference>
<dbReference type="NCBIfam" id="NF007000">
    <property type="entry name" value="PRK09463.1"/>
    <property type="match status" value="1"/>
</dbReference>
<dbReference type="SUPFAM" id="SSF47203">
    <property type="entry name" value="Acyl-CoA dehydrogenase C-terminal domain-like"/>
    <property type="match status" value="1"/>
</dbReference>
<evidence type="ECO:0000313" key="16">
    <source>
        <dbReference type="EMBL" id="MDT0617550.1"/>
    </source>
</evidence>
<proteinExistence type="inferred from homology"/>
<evidence type="ECO:0000256" key="2">
    <source>
        <dbReference type="ARBA" id="ARBA00005005"/>
    </source>
</evidence>
<dbReference type="InterPro" id="IPR009075">
    <property type="entry name" value="AcylCo_DH/oxidase_C"/>
</dbReference>
<dbReference type="InterPro" id="IPR050741">
    <property type="entry name" value="Acyl-CoA_dehydrogenase"/>
</dbReference>